<dbReference type="AlphaFoldDB" id="V7PIN6"/>
<protein>
    <recommendedName>
        <fullName evidence="3">PPM-type phosphatase domain-containing protein</fullName>
    </recommendedName>
</protein>
<name>V7PIN6_PLAYE</name>
<accession>V7PIN6</accession>
<evidence type="ECO:0000313" key="2">
    <source>
        <dbReference type="Proteomes" id="UP000018538"/>
    </source>
</evidence>
<reference evidence="1 2" key="1">
    <citation type="submission" date="2013-11" db="EMBL/GenBank/DDBJ databases">
        <title>The Genome Sequence of Plasmodium yoelii 17X.</title>
        <authorList>
            <consortium name="The Broad Institute Genomics Platform"/>
            <consortium name="The Broad Institute Genome Sequencing Center for Infectious Disease"/>
            <person name="Neafsey D."/>
            <person name="Adams J."/>
            <person name="Walker B."/>
            <person name="Young S.K."/>
            <person name="Zeng Q."/>
            <person name="Gargeya S."/>
            <person name="Fitzgerald M."/>
            <person name="Haas B."/>
            <person name="Abouelleil A."/>
            <person name="Alvarado L."/>
            <person name="Chapman S.B."/>
            <person name="Gainer-Dewar J."/>
            <person name="Goldberg J."/>
            <person name="Griggs A."/>
            <person name="Gujja S."/>
            <person name="Hansen M."/>
            <person name="Howarth C."/>
            <person name="Imamovic A."/>
            <person name="Ireland A."/>
            <person name="Larimer J."/>
            <person name="McCowan C."/>
            <person name="Murphy C."/>
            <person name="Pearson M."/>
            <person name="Poon T.W."/>
            <person name="Priest M."/>
            <person name="Roberts A."/>
            <person name="Saif S."/>
            <person name="Shea T."/>
            <person name="Sykes S."/>
            <person name="Wortman J."/>
            <person name="Nusbaum C."/>
            <person name="Birren B."/>
        </authorList>
    </citation>
    <scope>NUCLEOTIDE SEQUENCE [LARGE SCALE GENOMIC DNA]</scope>
    <source>
        <strain evidence="1 2">17X</strain>
    </source>
</reference>
<sequence>MTKCVLPKFVFYILTVSSIPLIYINDVKEFSYSFIDKINTYVNLKKGNEYDIHWNNLSGYSNEIKNQVLTNTKEKYKLNILGRILSNSEKSLYTPSKSISSTYSYDDVSLSEDDNVSNILPNDGIYYCFRSIINSIYKKRKHKKHTSPISKPISSMLASKMPENKKEPSPDLGPYSINYTIRKFPRTDKTNGYCMKGNKFMILAREGTPTLFTVDSRKYARYFLTLFKQIVNGNKRIKSKDAVEYAFKNNYYNGAISICAIVINDDNTISASLIGNQQYIIIRNGQIIHKGTYTDGKYSYFGTVGPAGHNDLNCLIHEEVPVEKGDIIISGSSVIWNALQDDQVLAIVSSVDFSMLSKAIARSAYIYTISELEIVRHEYDSMEALNKSLYDIDDDISVACARIN</sequence>
<evidence type="ECO:0000313" key="1">
    <source>
        <dbReference type="EMBL" id="ETB58153.1"/>
    </source>
</evidence>
<proteinExistence type="predicted"/>
<gene>
    <name evidence="1" type="ORF">YYC_04225</name>
</gene>
<dbReference type="EMBL" id="KI635790">
    <property type="protein sequence ID" value="ETB58153.1"/>
    <property type="molecule type" value="Genomic_DNA"/>
</dbReference>
<dbReference type="OrthoDB" id="60843at2759"/>
<dbReference type="SUPFAM" id="SSF81606">
    <property type="entry name" value="PP2C-like"/>
    <property type="match status" value="1"/>
</dbReference>
<dbReference type="InterPro" id="IPR036457">
    <property type="entry name" value="PPM-type-like_dom_sf"/>
</dbReference>
<dbReference type="Proteomes" id="UP000018538">
    <property type="component" value="Unassembled WGS sequence"/>
</dbReference>
<keyword evidence="2" id="KW-1185">Reference proteome</keyword>
<evidence type="ECO:0008006" key="3">
    <source>
        <dbReference type="Google" id="ProtNLM"/>
    </source>
</evidence>
<organism evidence="1 2">
    <name type="scientific">Plasmodium yoelii 17X</name>
    <dbReference type="NCBI Taxonomy" id="1323249"/>
    <lineage>
        <taxon>Eukaryota</taxon>
        <taxon>Sar</taxon>
        <taxon>Alveolata</taxon>
        <taxon>Apicomplexa</taxon>
        <taxon>Aconoidasida</taxon>
        <taxon>Haemosporida</taxon>
        <taxon>Plasmodiidae</taxon>
        <taxon>Plasmodium</taxon>
        <taxon>Plasmodium (Vinckeia)</taxon>
    </lineage>
</organism>